<feature type="domain" description="NAD-glutamate dehydrogenase N-terminal ACT1" evidence="4">
    <location>
        <begin position="34"/>
        <end position="176"/>
    </location>
</feature>
<dbReference type="Pfam" id="PF21073">
    <property type="entry name" value="GDH_HM1"/>
    <property type="match status" value="1"/>
</dbReference>
<dbReference type="RefSeq" id="WP_207353404.1">
    <property type="nucleotide sequence ID" value="NZ_CP071503.1"/>
</dbReference>
<dbReference type="InterPro" id="IPR049062">
    <property type="entry name" value="NAD_Glu_DH_ACT2"/>
</dbReference>
<evidence type="ECO:0000313" key="7">
    <source>
        <dbReference type="EMBL" id="QSX32159.1"/>
    </source>
</evidence>
<dbReference type="Proteomes" id="UP000662770">
    <property type="component" value="Chromosome"/>
</dbReference>
<gene>
    <name evidence="7" type="ORF">JYB87_10225</name>
</gene>
<dbReference type="Pfam" id="PF21075">
    <property type="entry name" value="GDH_ACT1"/>
    <property type="match status" value="1"/>
</dbReference>
<sequence>MALNSSTPSVLLENVVSLIHNKIAPEHATQVEQFAACLYSQMSRDDLLARNDSDLYGAILSLWNALDSTAIGQTHMRVFNPSQSKHGWQSTHTIIEVVQPDMPFLVDSLSMALSRLGVTAHMMLHTPLAIDRNGDRIERVATMKSANDQSDKIAVFLIEIDRLSSDDDITQIEKELETTLADVAAAVNDWLPMMDKMASIAKDLPNQPFPGAKQEMDEAISFIEYLSDHHFTLLGYRFYELRRVEGDVELVPDMESSLGLMKKPSKDKHEHGLRLSSFSDSARRQALDSKLLVLTKSSSRSRVHRPAYVDYVGIKRFDDKGNVIGEDRFVGLYTSNLYNRSPRAIPMLAEKVQRVMDMSELTPRSHDFKTLLNILENLPRDEIIQASVEELYQMAHGVLQMQDRDKLKLFVRKDGYGRFISCLVYVSKDRYNTRLRQDSQRILAQSFNATEEVEFTTYFSESSLCRTHYRVKVDNNNNMDVDVAQIEQNLIEAARSWNDKLSAALHSAAGEEEATTYFKRYATAFPQSYKDDVLPPSAVVDIQQLEALNDNHRLGMLFYQPQESAKGSNQVRLKLFHKDEPIHLSDVLPMLENFGLRVINERPYEVITSDGATYWILDFLMTVQHAVSDEIVDSQDRFQTALSMVWDKKLEDDGFNRLVLATNLTGREVSVLRAYAKYMRQIDATFSQAYIEETFARYPQIADTLVKMFVRKFNPKLKTRTVAKFVEQITMRLEDVASLDDDRIIRRYLDLINATLRTNFYQNDAAGEAKSYVSFKFAPDQIPEMPKPLPKYEIFVYSPRVEGVHLRGGRVARGGLRWSDRREDFRTEVLGLVKAQQVKNTVIVPVGAKGGFVCKQMPKQGSREAVFQEGQECYRLFIRGLLDITDNIVNKEIVPPVDVVRHDEDDPYLVVAADKGTATFSDLANSIAIEYGFWLGDAFASGGSNGYDHKKMGITARGAWESVKRHFREVGIDCQTTEFTCVGIGDMAGDVFGNGMLLSEHTLLQAAFNHMHIFIDPTPDAAASFAERQRMFELPRSSWEDYNKKLISKGGGIFLRSAKSITLTPEIKKMIGTSKASMNPTELIHELLKMPVDLLWNGGIGTYVKSSHETNAEVGDRANDALRVNGNQLNAKIIGEGGNLGCTQLGRIEYCANGGRMNTDFVDNVGGVDCSDNEVNIKILLNSLVAEGEMTVKQRNKLLEEMTHEVADIVIQDCKDQTRTISVTQAHAAGQLKEHIRFIQYLEKEGKLDRALEFLPSDDELNERLASNRGLTRPELSVLVAYAKMVLKEQLVTPTVTDDPWLSQLLVDYFPQKLQQRFADKMSAHPLRGEIIATSLANQIVNEAGLNFIQRMQDETGASVAEAAVCYSMAREIFGFGDITSAISRLGSDVPAVVQSEMLHQLRRNMRRVCRWLLRNRNRVLNIEETANFYKPVFENLRDNIHHYLVEEEWHGIAVDISALEREGVPRDLAGLVAKMSTLFCSLDIAQIAEVEQKPVNLVAETYYQLGAKVELHWFLEQITAQKASNHWQALARAAFREELDWQQRSLTSVVLHNCEAVCDSAAVITQWLENNQSLLERWFSMLADFKTSGENEFAKFSVALRELNLLILHCEGQG</sequence>
<feature type="domain" description="NAD-glutamate dehydrogenase ACT2" evidence="5">
    <location>
        <begin position="408"/>
        <end position="498"/>
    </location>
</feature>
<evidence type="ECO:0000259" key="6">
    <source>
        <dbReference type="Pfam" id="PF21077"/>
    </source>
</evidence>
<feature type="domain" description="NAD-specific glutamate dehydrogenase C-terminal" evidence="3">
    <location>
        <begin position="1269"/>
        <end position="1605"/>
    </location>
</feature>
<dbReference type="InterPro" id="IPR049059">
    <property type="entry name" value="NAD_Glu_DH_HM1"/>
</dbReference>
<dbReference type="InterPro" id="IPR007780">
    <property type="entry name" value="NAD_Glu_DH_bac"/>
</dbReference>
<dbReference type="PIRSF" id="PIRSF036761">
    <property type="entry name" value="GDH_Mll4104"/>
    <property type="match status" value="1"/>
</dbReference>
<feature type="domain" description="NAD-glutamate dehydrogenase ACT3" evidence="6">
    <location>
        <begin position="554"/>
        <end position="626"/>
    </location>
</feature>
<dbReference type="Pfam" id="PF21074">
    <property type="entry name" value="GDH_C"/>
    <property type="match status" value="1"/>
</dbReference>
<dbReference type="Pfam" id="PF21078">
    <property type="entry name" value="GDH_HM3"/>
    <property type="match status" value="1"/>
</dbReference>
<feature type="domain" description="NAD-glutamate dehydrogenase catalytic" evidence="2">
    <location>
        <begin position="729"/>
        <end position="1223"/>
    </location>
</feature>
<keyword evidence="1" id="KW-0560">Oxidoreductase</keyword>
<dbReference type="EMBL" id="CP071503">
    <property type="protein sequence ID" value="QSX32159.1"/>
    <property type="molecule type" value="Genomic_DNA"/>
</dbReference>
<dbReference type="PANTHER" id="PTHR43403">
    <property type="entry name" value="NAD-SPECIFIC GLUTAMATE DEHYDROGENASE"/>
    <property type="match status" value="1"/>
</dbReference>
<dbReference type="Gene3D" id="3.40.50.720">
    <property type="entry name" value="NAD(P)-binding Rossmann-like Domain"/>
    <property type="match status" value="1"/>
</dbReference>
<evidence type="ECO:0000259" key="5">
    <source>
        <dbReference type="Pfam" id="PF21076"/>
    </source>
</evidence>
<evidence type="ECO:0000313" key="8">
    <source>
        <dbReference type="Proteomes" id="UP000662770"/>
    </source>
</evidence>
<dbReference type="PANTHER" id="PTHR43403:SF1">
    <property type="entry name" value="NAD-SPECIFIC GLUTAMATE DEHYDROGENASE"/>
    <property type="match status" value="1"/>
</dbReference>
<dbReference type="SUPFAM" id="SSF51735">
    <property type="entry name" value="NAD(P)-binding Rossmann-fold domains"/>
    <property type="match status" value="1"/>
</dbReference>
<dbReference type="Pfam" id="PF21077">
    <property type="entry name" value="GDH_ACT3"/>
    <property type="match status" value="1"/>
</dbReference>
<dbReference type="Pfam" id="PF21079">
    <property type="entry name" value="GDH_HM2"/>
    <property type="match status" value="1"/>
</dbReference>
<evidence type="ECO:0000259" key="3">
    <source>
        <dbReference type="Pfam" id="PF21074"/>
    </source>
</evidence>
<name>A0ABX7QL31_9GAMM</name>
<dbReference type="InterPro" id="IPR024727">
    <property type="entry name" value="NAD_Glu_DH_N_ACT1"/>
</dbReference>
<dbReference type="InterPro" id="IPR036291">
    <property type="entry name" value="NAD(P)-bd_dom_sf"/>
</dbReference>
<proteinExistence type="predicted"/>
<dbReference type="Pfam" id="PF05088">
    <property type="entry name" value="Bac_GDH_CD"/>
    <property type="match status" value="1"/>
</dbReference>
<dbReference type="InterPro" id="IPR048381">
    <property type="entry name" value="GDH_C"/>
</dbReference>
<evidence type="ECO:0000256" key="1">
    <source>
        <dbReference type="ARBA" id="ARBA00023002"/>
    </source>
</evidence>
<dbReference type="InterPro" id="IPR049056">
    <property type="entry name" value="NAD_Glu_DH_HM3"/>
</dbReference>
<protein>
    <submittedName>
        <fullName evidence="7">NAD-glutamate dehydrogenase</fullName>
    </submittedName>
</protein>
<evidence type="ECO:0000259" key="2">
    <source>
        <dbReference type="Pfam" id="PF05088"/>
    </source>
</evidence>
<dbReference type="InterPro" id="IPR046346">
    <property type="entry name" value="Aminoacid_DH-like_N_sf"/>
</dbReference>
<evidence type="ECO:0000259" key="4">
    <source>
        <dbReference type="Pfam" id="PF21075"/>
    </source>
</evidence>
<dbReference type="Pfam" id="PF21076">
    <property type="entry name" value="GDH_ACT2"/>
    <property type="match status" value="1"/>
</dbReference>
<accession>A0ABX7QL31</accession>
<reference evidence="7 8" key="1">
    <citation type="submission" date="2021-03" db="EMBL/GenBank/DDBJ databases">
        <title>Novel species identification of genus Shewanella.</title>
        <authorList>
            <person name="Liu G."/>
            <person name="Zhang Q."/>
        </authorList>
    </citation>
    <scope>NUCLEOTIDE SEQUENCE [LARGE SCALE GENOMIC DNA]</scope>
    <source>
        <strain evidence="7 8">FJAT-51800</strain>
    </source>
</reference>
<organism evidence="7 8">
    <name type="scientific">Shewanella avicenniae</name>
    <dbReference type="NCBI Taxonomy" id="2814294"/>
    <lineage>
        <taxon>Bacteria</taxon>
        <taxon>Pseudomonadati</taxon>
        <taxon>Pseudomonadota</taxon>
        <taxon>Gammaproteobacteria</taxon>
        <taxon>Alteromonadales</taxon>
        <taxon>Shewanellaceae</taxon>
        <taxon>Shewanella</taxon>
    </lineage>
</organism>
<dbReference type="InterPro" id="IPR049058">
    <property type="entry name" value="NAD_Glu_DH_HM2"/>
</dbReference>
<dbReference type="InterPro" id="IPR028971">
    <property type="entry name" value="NAD-GDH_cat"/>
</dbReference>
<keyword evidence="8" id="KW-1185">Reference proteome</keyword>
<dbReference type="SUPFAM" id="SSF53223">
    <property type="entry name" value="Aminoacid dehydrogenase-like, N-terminal domain"/>
    <property type="match status" value="1"/>
</dbReference>
<dbReference type="InterPro" id="IPR049064">
    <property type="entry name" value="NAD_Glu_DH_ACT3"/>
</dbReference>